<organism evidence="3 4">
    <name type="scientific">Ceratodon purpureus</name>
    <name type="common">Fire moss</name>
    <name type="synonym">Dicranum purpureum</name>
    <dbReference type="NCBI Taxonomy" id="3225"/>
    <lineage>
        <taxon>Eukaryota</taxon>
        <taxon>Viridiplantae</taxon>
        <taxon>Streptophyta</taxon>
        <taxon>Embryophyta</taxon>
        <taxon>Bryophyta</taxon>
        <taxon>Bryophytina</taxon>
        <taxon>Bryopsida</taxon>
        <taxon>Dicranidae</taxon>
        <taxon>Pseudoditrichales</taxon>
        <taxon>Ditrichaceae</taxon>
        <taxon>Ceratodon</taxon>
    </lineage>
</organism>
<dbReference type="Proteomes" id="UP000822688">
    <property type="component" value="Chromosome 4"/>
</dbReference>
<keyword evidence="4" id="KW-1185">Reference proteome</keyword>
<gene>
    <name evidence="3" type="ORF">KC19_4G163600</name>
</gene>
<dbReference type="AlphaFoldDB" id="A0A8T0IBC5"/>
<dbReference type="InterPro" id="IPR044816">
    <property type="entry name" value="BURP"/>
</dbReference>
<evidence type="ECO:0000313" key="4">
    <source>
        <dbReference type="Proteomes" id="UP000822688"/>
    </source>
</evidence>
<accession>A0A8T0IBC5</accession>
<feature type="signal peptide" evidence="1">
    <location>
        <begin position="1"/>
        <end position="25"/>
    </location>
</feature>
<name>A0A8T0IBC5_CERPU</name>
<sequence length="633" mass="70168">MMAANNMGTTLILLIVVILGAGVAGHEGHEGSAIKYWEKKLPGVQVPQPLREAVSPVEGSMLAGVFAMQIKHELTYPSASASFCKKAGLVCADEKVDRLDKSAYHYKGPADDKSTYWYKGGDDKSAYMYKGADDKPVEEQLDKSAYMYKGGDDKSAYTYKGADDKPVEEQLDKSAYMYKGGDDKSAYTYKGADDKPVEEQLDKSAYMYKGGDDKSAYTYKGADDKPVKEQLDKFAYMYKGAAEKPAENYQLDKSSYMYKGADDNPAQKQLDNSAYMYKGADDKRPAEKELDKSAYMYKGADEKSTENQLDKSAYMYKGADDNPAEKQLDKSAYMYKGADDNPAEKQLDKSAYMYKGADEKSAYHYKADDKSASTRKVDEVAVPSKGYFLETDLFEGATMRLKEQAAVQPKPFMPRVVADALPELKPENLHKLQRIFDIEEGTDMYNALDFATAVCDKTTALDGEDRVCPASLESFADFLSAHVGPDVKVLTSSSRPRVVMGPMKVTNFTVHHSVDDNINVVICHILNFPSEMYMCHSVPDTKVIEASMTDADGMEIRAVGICHLDTKMWTPEHQSFRILGSRPGTPVCHWNAQELLVFYGTNSKKSAVIKETAVHAHGEMAMAKKGGHDHMGM</sequence>
<dbReference type="PROSITE" id="PS51277">
    <property type="entry name" value="BURP"/>
    <property type="match status" value="1"/>
</dbReference>
<dbReference type="Pfam" id="PF03181">
    <property type="entry name" value="BURP"/>
    <property type="match status" value="1"/>
</dbReference>
<evidence type="ECO:0000256" key="1">
    <source>
        <dbReference type="SAM" id="SignalP"/>
    </source>
</evidence>
<keyword evidence="1" id="KW-0732">Signal</keyword>
<evidence type="ECO:0000313" key="3">
    <source>
        <dbReference type="EMBL" id="KAG0580295.1"/>
    </source>
</evidence>
<dbReference type="PANTHER" id="PTHR31236">
    <property type="entry name" value="BURP DOMAIN PROTEIN USPL1-LIKE"/>
    <property type="match status" value="1"/>
</dbReference>
<protein>
    <recommendedName>
        <fullName evidence="2">BURP domain-containing protein</fullName>
    </recommendedName>
</protein>
<comment type="caution">
    <text evidence="3">The sequence shown here is derived from an EMBL/GenBank/DDBJ whole genome shotgun (WGS) entry which is preliminary data.</text>
</comment>
<dbReference type="InterPro" id="IPR004873">
    <property type="entry name" value="BURP_dom"/>
</dbReference>
<dbReference type="EMBL" id="CM026424">
    <property type="protein sequence ID" value="KAG0580295.1"/>
    <property type="molecule type" value="Genomic_DNA"/>
</dbReference>
<dbReference type="PANTHER" id="PTHR31236:SF45">
    <property type="entry name" value="BURP DOMAIN-CONTAINING PROTEIN"/>
    <property type="match status" value="1"/>
</dbReference>
<reference evidence="3" key="1">
    <citation type="submission" date="2020-06" db="EMBL/GenBank/DDBJ databases">
        <title>WGS assembly of Ceratodon purpureus strain R40.</title>
        <authorList>
            <person name="Carey S.B."/>
            <person name="Jenkins J."/>
            <person name="Shu S."/>
            <person name="Lovell J.T."/>
            <person name="Sreedasyam A."/>
            <person name="Maumus F."/>
            <person name="Tiley G.P."/>
            <person name="Fernandez-Pozo N."/>
            <person name="Barry K."/>
            <person name="Chen C."/>
            <person name="Wang M."/>
            <person name="Lipzen A."/>
            <person name="Daum C."/>
            <person name="Saski C.A."/>
            <person name="Payton A.C."/>
            <person name="Mcbreen J.C."/>
            <person name="Conrad R.E."/>
            <person name="Kollar L.M."/>
            <person name="Olsson S."/>
            <person name="Huttunen S."/>
            <person name="Landis J.B."/>
            <person name="Wickett N.J."/>
            <person name="Johnson M.G."/>
            <person name="Rensing S.A."/>
            <person name="Grimwood J."/>
            <person name="Schmutz J."/>
            <person name="Mcdaniel S.F."/>
        </authorList>
    </citation>
    <scope>NUCLEOTIDE SEQUENCE</scope>
    <source>
        <strain evidence="3">R40</strain>
    </source>
</reference>
<dbReference type="SMART" id="SM01045">
    <property type="entry name" value="BURP"/>
    <property type="match status" value="1"/>
</dbReference>
<proteinExistence type="predicted"/>
<feature type="domain" description="BURP" evidence="2">
    <location>
        <begin position="387"/>
        <end position="601"/>
    </location>
</feature>
<feature type="chain" id="PRO_5035854187" description="BURP domain-containing protein" evidence="1">
    <location>
        <begin position="26"/>
        <end position="633"/>
    </location>
</feature>
<evidence type="ECO:0000259" key="2">
    <source>
        <dbReference type="PROSITE" id="PS51277"/>
    </source>
</evidence>